<evidence type="ECO:0000256" key="1">
    <source>
        <dbReference type="SAM" id="MobiDB-lite"/>
    </source>
</evidence>
<name>A0ABW4MYI5_9CAUL</name>
<sequence length="151" mass="16886">MTDPHDLSGGANRKPEAASEPTSWSEPQAADPALAARFLYRWAGQFSAALVRIRSRFDGDLDQYLLYLVFVLQEISSAGNGSGRKRGLNALSLSEITQIPRETARRKLLALAQAGYLRRDEEGLYYLGDAYSVDEVLNELKPLWDIVKLER</sequence>
<evidence type="ECO:0000313" key="2">
    <source>
        <dbReference type="EMBL" id="MFD1782836.1"/>
    </source>
</evidence>
<evidence type="ECO:0008006" key="4">
    <source>
        <dbReference type="Google" id="ProtNLM"/>
    </source>
</evidence>
<dbReference type="SUPFAM" id="SSF46785">
    <property type="entry name" value="Winged helix' DNA-binding domain"/>
    <property type="match status" value="1"/>
</dbReference>
<dbReference type="InterPro" id="IPR036390">
    <property type="entry name" value="WH_DNA-bd_sf"/>
</dbReference>
<proteinExistence type="predicted"/>
<reference evidence="3" key="1">
    <citation type="journal article" date="2019" name="Int. J. Syst. Evol. Microbiol.">
        <title>The Global Catalogue of Microorganisms (GCM) 10K type strain sequencing project: providing services to taxonomists for standard genome sequencing and annotation.</title>
        <authorList>
            <consortium name="The Broad Institute Genomics Platform"/>
            <consortium name="The Broad Institute Genome Sequencing Center for Infectious Disease"/>
            <person name="Wu L."/>
            <person name="Ma J."/>
        </authorList>
    </citation>
    <scope>NUCLEOTIDE SEQUENCE [LARGE SCALE GENOMIC DNA]</scope>
    <source>
        <strain evidence="3">DFY28</strain>
    </source>
</reference>
<dbReference type="InterPro" id="IPR036388">
    <property type="entry name" value="WH-like_DNA-bd_sf"/>
</dbReference>
<protein>
    <recommendedName>
        <fullName evidence="4">HTH iclR-type domain-containing protein</fullName>
    </recommendedName>
</protein>
<dbReference type="EMBL" id="JBHUEY010000001">
    <property type="protein sequence ID" value="MFD1782836.1"/>
    <property type="molecule type" value="Genomic_DNA"/>
</dbReference>
<keyword evidence="3" id="KW-1185">Reference proteome</keyword>
<dbReference type="RefSeq" id="WP_377282636.1">
    <property type="nucleotide sequence ID" value="NZ_JBHRSI010000007.1"/>
</dbReference>
<dbReference type="Proteomes" id="UP001597237">
    <property type="component" value="Unassembled WGS sequence"/>
</dbReference>
<feature type="region of interest" description="Disordered" evidence="1">
    <location>
        <begin position="1"/>
        <end position="27"/>
    </location>
</feature>
<organism evidence="2 3">
    <name type="scientific">Phenylobacterium terrae</name>
    <dbReference type="NCBI Taxonomy" id="2665495"/>
    <lineage>
        <taxon>Bacteria</taxon>
        <taxon>Pseudomonadati</taxon>
        <taxon>Pseudomonadota</taxon>
        <taxon>Alphaproteobacteria</taxon>
        <taxon>Caulobacterales</taxon>
        <taxon>Caulobacteraceae</taxon>
        <taxon>Phenylobacterium</taxon>
    </lineage>
</organism>
<accession>A0ABW4MYI5</accession>
<dbReference type="Gene3D" id="1.10.10.10">
    <property type="entry name" value="Winged helix-like DNA-binding domain superfamily/Winged helix DNA-binding domain"/>
    <property type="match status" value="1"/>
</dbReference>
<comment type="caution">
    <text evidence="2">The sequence shown here is derived from an EMBL/GenBank/DDBJ whole genome shotgun (WGS) entry which is preliminary data.</text>
</comment>
<gene>
    <name evidence="2" type="ORF">ACFSC0_05480</name>
</gene>
<evidence type="ECO:0000313" key="3">
    <source>
        <dbReference type="Proteomes" id="UP001597237"/>
    </source>
</evidence>